<proteinExistence type="inferred from homology"/>
<evidence type="ECO:0000313" key="16">
    <source>
        <dbReference type="Proteomes" id="UP000295122"/>
    </source>
</evidence>
<dbReference type="NCBIfam" id="TIGR01143">
    <property type="entry name" value="murF"/>
    <property type="match status" value="1"/>
</dbReference>
<comment type="caution">
    <text evidence="15">The sequence shown here is derived from an EMBL/GenBank/DDBJ whole genome shotgun (WGS) entry which is preliminary data.</text>
</comment>
<evidence type="ECO:0000259" key="12">
    <source>
        <dbReference type="Pfam" id="PF01225"/>
    </source>
</evidence>
<evidence type="ECO:0000259" key="13">
    <source>
        <dbReference type="Pfam" id="PF02875"/>
    </source>
</evidence>
<dbReference type="InterPro" id="IPR013221">
    <property type="entry name" value="Mur_ligase_cen"/>
</dbReference>
<organism evidence="15 16">
    <name type="scientific">Enterovirga rhinocerotis</name>
    <dbReference type="NCBI Taxonomy" id="1339210"/>
    <lineage>
        <taxon>Bacteria</taxon>
        <taxon>Pseudomonadati</taxon>
        <taxon>Pseudomonadota</taxon>
        <taxon>Alphaproteobacteria</taxon>
        <taxon>Hyphomicrobiales</taxon>
        <taxon>Methylobacteriaceae</taxon>
        <taxon>Enterovirga</taxon>
    </lineage>
</organism>
<reference evidence="15 16" key="1">
    <citation type="submission" date="2019-03" db="EMBL/GenBank/DDBJ databases">
        <title>Genomic Encyclopedia of Type Strains, Phase IV (KMG-IV): sequencing the most valuable type-strain genomes for metagenomic binning, comparative biology and taxonomic classification.</title>
        <authorList>
            <person name="Goeker M."/>
        </authorList>
    </citation>
    <scope>NUCLEOTIDE SEQUENCE [LARGE SCALE GENOMIC DNA]</scope>
    <source>
        <strain evidence="15 16">DSM 25903</strain>
    </source>
</reference>
<evidence type="ECO:0000256" key="10">
    <source>
        <dbReference type="HAMAP-Rule" id="MF_02019"/>
    </source>
</evidence>
<dbReference type="GO" id="GO:0005524">
    <property type="term" value="F:ATP binding"/>
    <property type="evidence" value="ECO:0007669"/>
    <property type="project" value="UniProtKB-UniRule"/>
</dbReference>
<dbReference type="EC" id="6.3.2.10" evidence="10 11"/>
<evidence type="ECO:0000256" key="7">
    <source>
        <dbReference type="ARBA" id="ARBA00022984"/>
    </source>
</evidence>
<dbReference type="OrthoDB" id="9801978at2"/>
<comment type="similarity">
    <text evidence="10">Belongs to the MurCDEF family. MurF subfamily.</text>
</comment>
<evidence type="ECO:0000256" key="2">
    <source>
        <dbReference type="ARBA" id="ARBA00022598"/>
    </source>
</evidence>
<keyword evidence="2 10" id="KW-0436">Ligase</keyword>
<keyword evidence="3 10" id="KW-0132">Cell division</keyword>
<feature type="domain" description="Mur ligase N-terminal catalytic" evidence="12">
    <location>
        <begin position="26"/>
        <end position="100"/>
    </location>
</feature>
<evidence type="ECO:0000256" key="9">
    <source>
        <dbReference type="ARBA" id="ARBA00023316"/>
    </source>
</evidence>
<keyword evidence="1 10" id="KW-0963">Cytoplasm</keyword>
<dbReference type="InterPro" id="IPR035911">
    <property type="entry name" value="MurE/MurF_N"/>
</dbReference>
<dbReference type="PANTHER" id="PTHR43024">
    <property type="entry name" value="UDP-N-ACETYLMURAMOYL-TRIPEPTIDE--D-ALANYL-D-ALANINE LIGASE"/>
    <property type="match status" value="1"/>
</dbReference>
<dbReference type="InterPro" id="IPR005863">
    <property type="entry name" value="UDP-N-AcMur_synth"/>
</dbReference>
<evidence type="ECO:0000256" key="4">
    <source>
        <dbReference type="ARBA" id="ARBA00022741"/>
    </source>
</evidence>
<dbReference type="GO" id="GO:0008766">
    <property type="term" value="F:UDP-N-acetylmuramoylalanyl-D-glutamyl-2,6-diaminopimelate-D-alanyl-D-alanine ligase activity"/>
    <property type="evidence" value="ECO:0007669"/>
    <property type="project" value="RHEA"/>
</dbReference>
<feature type="domain" description="Mur ligase central" evidence="14">
    <location>
        <begin position="110"/>
        <end position="299"/>
    </location>
</feature>
<evidence type="ECO:0000256" key="11">
    <source>
        <dbReference type="RuleBase" id="RU004136"/>
    </source>
</evidence>
<dbReference type="Gene3D" id="3.40.1390.10">
    <property type="entry name" value="MurE/MurF, N-terminal domain"/>
    <property type="match status" value="1"/>
</dbReference>
<dbReference type="InterPro" id="IPR051046">
    <property type="entry name" value="MurCDEF_CellWall_CoF430Synth"/>
</dbReference>
<dbReference type="AlphaFoldDB" id="A0A4R7BSB3"/>
<protein>
    <recommendedName>
        <fullName evidence="10 11">UDP-N-acetylmuramoyl-tripeptide--D-alanyl-D-alanine ligase</fullName>
        <ecNumber evidence="10 11">6.3.2.10</ecNumber>
    </recommendedName>
    <alternativeName>
        <fullName evidence="10">D-alanyl-D-alanine-adding enzyme</fullName>
    </alternativeName>
</protein>
<comment type="subcellular location">
    <subcellularLocation>
        <location evidence="10 11">Cytoplasm</location>
    </subcellularLocation>
</comment>
<comment type="pathway">
    <text evidence="10 11">Cell wall biogenesis; peptidoglycan biosynthesis.</text>
</comment>
<evidence type="ECO:0000256" key="1">
    <source>
        <dbReference type="ARBA" id="ARBA00022490"/>
    </source>
</evidence>
<dbReference type="Pfam" id="PF02875">
    <property type="entry name" value="Mur_ligase_C"/>
    <property type="match status" value="1"/>
</dbReference>
<dbReference type="GO" id="GO:0005737">
    <property type="term" value="C:cytoplasm"/>
    <property type="evidence" value="ECO:0007669"/>
    <property type="project" value="UniProtKB-SubCell"/>
</dbReference>
<evidence type="ECO:0000259" key="14">
    <source>
        <dbReference type="Pfam" id="PF08245"/>
    </source>
</evidence>
<evidence type="ECO:0000256" key="8">
    <source>
        <dbReference type="ARBA" id="ARBA00023306"/>
    </source>
</evidence>
<name>A0A4R7BSB3_9HYPH</name>
<evidence type="ECO:0000256" key="5">
    <source>
        <dbReference type="ARBA" id="ARBA00022840"/>
    </source>
</evidence>
<keyword evidence="9 10" id="KW-0961">Cell wall biogenesis/degradation</keyword>
<dbReference type="GO" id="GO:0009252">
    <property type="term" value="P:peptidoglycan biosynthetic process"/>
    <property type="evidence" value="ECO:0007669"/>
    <property type="project" value="UniProtKB-UniRule"/>
</dbReference>
<dbReference type="HAMAP" id="MF_02019">
    <property type="entry name" value="MurF"/>
    <property type="match status" value="1"/>
</dbReference>
<sequence length="480" mass="49099">MTDLWSRADLTALPGARLLGEPGPVGGISIDTRTLAPGDVFFAIRGVASDGHDHVRSALSKGAAAAVVAEGREAAFSEAGALVVVPDVLAALEVLGRAARARTRGRIVAVTGSVGKTGTKDALRLVLGRFGATHAATASFNNHWGVPITLARMPEASRFGVFEIGMNHPGEILPLTAMVRPEIAIVTSVEPVHIGHFRAIQGIADAKGEIFAGMEPGGVAVLPRDNAHFARLAAHAQASRAGRIVSFGEGEGADVRALRIAAGADASMVEADVMGHRVAYRIGMAGRHVALNSLAVLATVAALGLDIDAAASAYAAIEPAEGRGERARIALPGGGEFLLVDESFNANPASMRAALATLALTEVPEGGRRIAVLAEMGELGEAGPAAHTGLAEPVVASKADLVFAAGPLMLNLWPHLPASIRAAHADHASGLHDAVADAIRPGDVVMVKGSKYTLVSKLAASLRARFASADKQAGTGRAAQ</sequence>
<dbReference type="SUPFAM" id="SSF53244">
    <property type="entry name" value="MurD-like peptide ligases, peptide-binding domain"/>
    <property type="match status" value="1"/>
</dbReference>
<dbReference type="UniPathway" id="UPA00219"/>
<dbReference type="InterPro" id="IPR036565">
    <property type="entry name" value="Mur-like_cat_sf"/>
</dbReference>
<comment type="function">
    <text evidence="10 11">Involved in cell wall formation. Catalyzes the final step in the synthesis of UDP-N-acetylmuramoyl-pentapeptide, the precursor of murein.</text>
</comment>
<keyword evidence="6 10" id="KW-0133">Cell shape</keyword>
<keyword evidence="5 10" id="KW-0067">ATP-binding</keyword>
<keyword evidence="8 10" id="KW-0131">Cell cycle</keyword>
<feature type="domain" description="Mur ligase C-terminal" evidence="13">
    <location>
        <begin position="339"/>
        <end position="450"/>
    </location>
</feature>
<dbReference type="Pfam" id="PF08245">
    <property type="entry name" value="Mur_ligase_M"/>
    <property type="match status" value="1"/>
</dbReference>
<dbReference type="InterPro" id="IPR036615">
    <property type="entry name" value="Mur_ligase_C_dom_sf"/>
</dbReference>
<keyword evidence="4 10" id="KW-0547">Nucleotide-binding</keyword>
<gene>
    <name evidence="10" type="primary">murF</name>
    <name evidence="15" type="ORF">EV668_4023</name>
</gene>
<comment type="catalytic activity">
    <reaction evidence="10 11">
        <text>D-alanyl-D-alanine + UDP-N-acetyl-alpha-D-muramoyl-L-alanyl-gamma-D-glutamyl-meso-2,6-diaminopimelate + ATP = UDP-N-acetyl-alpha-D-muramoyl-L-alanyl-gamma-D-glutamyl-meso-2,6-diaminopimeloyl-D-alanyl-D-alanine + ADP + phosphate + H(+)</text>
        <dbReference type="Rhea" id="RHEA:28374"/>
        <dbReference type="ChEBI" id="CHEBI:15378"/>
        <dbReference type="ChEBI" id="CHEBI:30616"/>
        <dbReference type="ChEBI" id="CHEBI:43474"/>
        <dbReference type="ChEBI" id="CHEBI:57822"/>
        <dbReference type="ChEBI" id="CHEBI:61386"/>
        <dbReference type="ChEBI" id="CHEBI:83905"/>
        <dbReference type="ChEBI" id="CHEBI:456216"/>
        <dbReference type="EC" id="6.3.2.10"/>
    </reaction>
</comment>
<dbReference type="Gene3D" id="3.40.1190.10">
    <property type="entry name" value="Mur-like, catalytic domain"/>
    <property type="match status" value="1"/>
</dbReference>
<evidence type="ECO:0000256" key="3">
    <source>
        <dbReference type="ARBA" id="ARBA00022618"/>
    </source>
</evidence>
<dbReference type="GO" id="GO:0071555">
    <property type="term" value="P:cell wall organization"/>
    <property type="evidence" value="ECO:0007669"/>
    <property type="project" value="UniProtKB-KW"/>
</dbReference>
<dbReference type="GO" id="GO:0047480">
    <property type="term" value="F:UDP-N-acetylmuramoyl-tripeptide-D-alanyl-D-alanine ligase activity"/>
    <property type="evidence" value="ECO:0007669"/>
    <property type="project" value="UniProtKB-UniRule"/>
</dbReference>
<dbReference type="Gene3D" id="3.90.190.20">
    <property type="entry name" value="Mur ligase, C-terminal domain"/>
    <property type="match status" value="1"/>
</dbReference>
<dbReference type="Proteomes" id="UP000295122">
    <property type="component" value="Unassembled WGS sequence"/>
</dbReference>
<dbReference type="SUPFAM" id="SSF63418">
    <property type="entry name" value="MurE/MurF N-terminal domain"/>
    <property type="match status" value="1"/>
</dbReference>
<dbReference type="NCBIfam" id="NF010693">
    <property type="entry name" value="PRK14093.1"/>
    <property type="match status" value="1"/>
</dbReference>
<dbReference type="PANTHER" id="PTHR43024:SF1">
    <property type="entry name" value="UDP-N-ACETYLMURAMOYL-TRIPEPTIDE--D-ALANYL-D-ALANINE LIGASE"/>
    <property type="match status" value="1"/>
</dbReference>
<keyword evidence="16" id="KW-1185">Reference proteome</keyword>
<dbReference type="GO" id="GO:0051301">
    <property type="term" value="P:cell division"/>
    <property type="evidence" value="ECO:0007669"/>
    <property type="project" value="UniProtKB-KW"/>
</dbReference>
<dbReference type="GO" id="GO:0008360">
    <property type="term" value="P:regulation of cell shape"/>
    <property type="evidence" value="ECO:0007669"/>
    <property type="project" value="UniProtKB-KW"/>
</dbReference>
<dbReference type="EMBL" id="SNZR01000015">
    <property type="protein sequence ID" value="TDR88153.1"/>
    <property type="molecule type" value="Genomic_DNA"/>
</dbReference>
<evidence type="ECO:0000256" key="6">
    <source>
        <dbReference type="ARBA" id="ARBA00022960"/>
    </source>
</evidence>
<keyword evidence="7 10" id="KW-0573">Peptidoglycan synthesis</keyword>
<dbReference type="RefSeq" id="WP_133773410.1">
    <property type="nucleotide sequence ID" value="NZ_SNZR01000015.1"/>
</dbReference>
<comment type="caution">
    <text evidence="10">Lacks conserved residue(s) required for the propagation of feature annotation.</text>
</comment>
<dbReference type="InterPro" id="IPR004101">
    <property type="entry name" value="Mur_ligase_C"/>
</dbReference>
<dbReference type="SUPFAM" id="SSF53623">
    <property type="entry name" value="MurD-like peptide ligases, catalytic domain"/>
    <property type="match status" value="1"/>
</dbReference>
<dbReference type="Pfam" id="PF01225">
    <property type="entry name" value="Mur_ligase"/>
    <property type="match status" value="1"/>
</dbReference>
<dbReference type="InterPro" id="IPR000713">
    <property type="entry name" value="Mur_ligase_N"/>
</dbReference>
<evidence type="ECO:0000313" key="15">
    <source>
        <dbReference type="EMBL" id="TDR88153.1"/>
    </source>
</evidence>
<accession>A0A4R7BSB3</accession>